<name>A0A0V1FBE8_TRIPS</name>
<dbReference type="AlphaFoldDB" id="A0A0V1FBE8"/>
<reference evidence="1 2" key="1">
    <citation type="submission" date="2015-01" db="EMBL/GenBank/DDBJ databases">
        <title>Evolution of Trichinella species and genotypes.</title>
        <authorList>
            <person name="Korhonen P.K."/>
            <person name="Edoardo P."/>
            <person name="Giuseppe L.R."/>
            <person name="Gasser R.B."/>
        </authorList>
    </citation>
    <scope>NUCLEOTIDE SEQUENCE [LARGE SCALE GENOMIC DNA]</scope>
    <source>
        <strain evidence="1">ISS470</strain>
    </source>
</reference>
<dbReference type="EMBL" id="JYDT01000141">
    <property type="protein sequence ID" value="KRY83428.1"/>
    <property type="molecule type" value="Genomic_DNA"/>
</dbReference>
<proteinExistence type="predicted"/>
<dbReference type="Proteomes" id="UP000054995">
    <property type="component" value="Unassembled WGS sequence"/>
</dbReference>
<evidence type="ECO:0000313" key="1">
    <source>
        <dbReference type="EMBL" id="KRY83428.1"/>
    </source>
</evidence>
<sequence>MIYQIWNGECIKFSSICLNRFGYFSSLGVDITRFKINVNMIYLYYGQLVASFCLFSQNQQFMLDILNETSGNFQLIISPHALIPQHVDNKTCFNHVDHRELQLIFIYAKRLCKMS</sequence>
<protein>
    <submittedName>
        <fullName evidence="1">Uncharacterized protein</fullName>
    </submittedName>
</protein>
<accession>A0A0V1FBE8</accession>
<keyword evidence="2" id="KW-1185">Reference proteome</keyword>
<evidence type="ECO:0000313" key="2">
    <source>
        <dbReference type="Proteomes" id="UP000054995"/>
    </source>
</evidence>
<organism evidence="1 2">
    <name type="scientific">Trichinella pseudospiralis</name>
    <name type="common">Parasitic roundworm</name>
    <dbReference type="NCBI Taxonomy" id="6337"/>
    <lineage>
        <taxon>Eukaryota</taxon>
        <taxon>Metazoa</taxon>
        <taxon>Ecdysozoa</taxon>
        <taxon>Nematoda</taxon>
        <taxon>Enoplea</taxon>
        <taxon>Dorylaimia</taxon>
        <taxon>Trichinellida</taxon>
        <taxon>Trichinellidae</taxon>
        <taxon>Trichinella</taxon>
    </lineage>
</organism>
<gene>
    <name evidence="1" type="ORF">T4D_1792</name>
</gene>
<comment type="caution">
    <text evidence="1">The sequence shown here is derived from an EMBL/GenBank/DDBJ whole genome shotgun (WGS) entry which is preliminary data.</text>
</comment>